<sequence length="263" mass="28446">MSSSQAATHTTTTAPAKQSGLPNSLAPVAPAYLVAPSFKATHLCVGRTQLQSNTSLPYNISTDSLPLAESSQHGIMCIIIAGAGLAVFLGRIDNLVVHSKAQRTRAAAHRLDHNPAAVSNLPRLMIQEMAGGMPNVYRHSAVTYDPMYHSKLLYEDPLQTLLTTCIVTQRFQASDGRKGTTLRSRQCRTFIDVPPSASARDRCQSTVASFRPYFSSSGRLLLQSVAIKMSPAEASNELQKIGERNVDRMSEHSKSFDSDSLSG</sequence>
<comment type="caution">
    <text evidence="2">The sequence shown here is derived from an EMBL/GenBank/DDBJ whole genome shotgun (WGS) entry which is preliminary data.</text>
</comment>
<dbReference type="AlphaFoldDB" id="A0A2N5W696"/>
<gene>
    <name evidence="2" type="ORF">PCANC_01347</name>
</gene>
<name>A0A2N5W696_9BASI</name>
<organism evidence="2 3">
    <name type="scientific">Puccinia coronata f. sp. avenae</name>
    <dbReference type="NCBI Taxonomy" id="200324"/>
    <lineage>
        <taxon>Eukaryota</taxon>
        <taxon>Fungi</taxon>
        <taxon>Dikarya</taxon>
        <taxon>Basidiomycota</taxon>
        <taxon>Pucciniomycotina</taxon>
        <taxon>Pucciniomycetes</taxon>
        <taxon>Pucciniales</taxon>
        <taxon>Pucciniaceae</taxon>
        <taxon>Puccinia</taxon>
    </lineage>
</organism>
<dbReference type="EMBL" id="PGCJ01000008">
    <property type="protein sequence ID" value="PLW57765.1"/>
    <property type="molecule type" value="Genomic_DNA"/>
</dbReference>
<feature type="compositionally biased region" description="Low complexity" evidence="1">
    <location>
        <begin position="1"/>
        <end position="16"/>
    </location>
</feature>
<feature type="region of interest" description="Disordered" evidence="1">
    <location>
        <begin position="233"/>
        <end position="263"/>
    </location>
</feature>
<accession>A0A2N5W696</accession>
<reference evidence="2 3" key="1">
    <citation type="submission" date="2017-11" db="EMBL/GenBank/DDBJ databases">
        <title>De novo assembly and phasing of dikaryotic genomes from two isolates of Puccinia coronata f. sp. avenae, the causal agent of oat crown rust.</title>
        <authorList>
            <person name="Miller M.E."/>
            <person name="Zhang Y."/>
            <person name="Omidvar V."/>
            <person name="Sperschneider J."/>
            <person name="Schwessinger B."/>
            <person name="Raley C."/>
            <person name="Palmer J.M."/>
            <person name="Garnica D."/>
            <person name="Upadhyaya N."/>
            <person name="Rathjen J."/>
            <person name="Taylor J.M."/>
            <person name="Park R.F."/>
            <person name="Dodds P.N."/>
            <person name="Hirsch C.D."/>
            <person name="Kianian S.F."/>
            <person name="Figueroa M."/>
        </authorList>
    </citation>
    <scope>NUCLEOTIDE SEQUENCE [LARGE SCALE GENOMIC DNA]</scope>
    <source>
        <strain evidence="2">12NC29</strain>
    </source>
</reference>
<feature type="region of interest" description="Disordered" evidence="1">
    <location>
        <begin position="1"/>
        <end position="21"/>
    </location>
</feature>
<feature type="compositionally biased region" description="Basic and acidic residues" evidence="1">
    <location>
        <begin position="240"/>
        <end position="257"/>
    </location>
</feature>
<keyword evidence="3" id="KW-1185">Reference proteome</keyword>
<dbReference type="Proteomes" id="UP000235388">
    <property type="component" value="Unassembled WGS sequence"/>
</dbReference>
<protein>
    <submittedName>
        <fullName evidence="2">Uncharacterized protein</fullName>
    </submittedName>
</protein>
<evidence type="ECO:0000256" key="1">
    <source>
        <dbReference type="SAM" id="MobiDB-lite"/>
    </source>
</evidence>
<evidence type="ECO:0000313" key="3">
    <source>
        <dbReference type="Proteomes" id="UP000235388"/>
    </source>
</evidence>
<evidence type="ECO:0000313" key="2">
    <source>
        <dbReference type="EMBL" id="PLW57765.1"/>
    </source>
</evidence>
<proteinExistence type="predicted"/>